<dbReference type="InterPro" id="IPR013785">
    <property type="entry name" value="Aldolase_TIM"/>
</dbReference>
<keyword evidence="6" id="KW-1185">Reference proteome</keyword>
<dbReference type="Proteomes" id="UP000799779">
    <property type="component" value="Unassembled WGS sequence"/>
</dbReference>
<evidence type="ECO:0000313" key="6">
    <source>
        <dbReference type="Proteomes" id="UP000799779"/>
    </source>
</evidence>
<sequence length="406" mass="45565">MKGYESAASKLFTPIKINNGAIELSHRIILAPMTRNRGIPLEPDTPEKRNRIWIVDELVAEYYAQRTTAGGLLISEGIPPNLEGNGSPGVAGLFHPAHVSGWHKVTSAVHTKGGYIFAQLWHAGRTAIKPWTGTPSVSSSATPWDNPDEFMRRIPPGYDSPVKYADFPPIELTKDQIKRTVADYCSAAKMAMEAGFDGIEVHAGNGYLPEQFLSSNINKRTDEYGGTPQNRCRFVVELMEELANAVGGDKCAIRLSPFGLFNQTRGEQRVETWSFLCEQIKEKIPDMSYISLIEPRYEQIHSTAEKDAFLATWGLDPSTINLKFLRKIMGPTPFFSAGGWNDTNALDALDENEYDALVIGRYFISNPDLVQRLKERKPLTKYDRATFYGPFQDRERGFTDYPTWEV</sequence>
<dbReference type="GO" id="GO:0010181">
    <property type="term" value="F:FMN binding"/>
    <property type="evidence" value="ECO:0007669"/>
    <property type="project" value="InterPro"/>
</dbReference>
<dbReference type="InterPro" id="IPR001155">
    <property type="entry name" value="OxRdtase_FMN_N"/>
</dbReference>
<dbReference type="CDD" id="cd02933">
    <property type="entry name" value="OYE_like_FMN"/>
    <property type="match status" value="1"/>
</dbReference>
<evidence type="ECO:0000313" key="5">
    <source>
        <dbReference type="EMBL" id="KAF2003784.1"/>
    </source>
</evidence>
<feature type="domain" description="NADH:flavin oxidoreductase/NADH oxidase N-terminal" evidence="4">
    <location>
        <begin position="10"/>
        <end position="378"/>
    </location>
</feature>
<dbReference type="Pfam" id="PF00724">
    <property type="entry name" value="Oxidored_FMN"/>
    <property type="match status" value="1"/>
</dbReference>
<name>A0A6A5WS56_9PLEO</name>
<dbReference type="AlphaFoldDB" id="A0A6A5WS56"/>
<dbReference type="PANTHER" id="PTHR22893:SF93">
    <property type="entry name" value="HYPOTHETICAL OXIDOREDUCTASE (EUROFUNG)"/>
    <property type="match status" value="1"/>
</dbReference>
<comment type="cofactor">
    <cofactor evidence="1">
        <name>FMN</name>
        <dbReference type="ChEBI" id="CHEBI:58210"/>
    </cofactor>
</comment>
<keyword evidence="3" id="KW-0560">Oxidoreductase</keyword>
<evidence type="ECO:0000256" key="3">
    <source>
        <dbReference type="ARBA" id="ARBA00023002"/>
    </source>
</evidence>
<organism evidence="5 6">
    <name type="scientific">Amniculicola lignicola CBS 123094</name>
    <dbReference type="NCBI Taxonomy" id="1392246"/>
    <lineage>
        <taxon>Eukaryota</taxon>
        <taxon>Fungi</taxon>
        <taxon>Dikarya</taxon>
        <taxon>Ascomycota</taxon>
        <taxon>Pezizomycotina</taxon>
        <taxon>Dothideomycetes</taxon>
        <taxon>Pleosporomycetidae</taxon>
        <taxon>Pleosporales</taxon>
        <taxon>Amniculicolaceae</taxon>
        <taxon>Amniculicola</taxon>
    </lineage>
</organism>
<dbReference type="EMBL" id="ML977571">
    <property type="protein sequence ID" value="KAF2003784.1"/>
    <property type="molecule type" value="Genomic_DNA"/>
</dbReference>
<reference evidence="5" key="1">
    <citation type="journal article" date="2020" name="Stud. Mycol.">
        <title>101 Dothideomycetes genomes: a test case for predicting lifestyles and emergence of pathogens.</title>
        <authorList>
            <person name="Haridas S."/>
            <person name="Albert R."/>
            <person name="Binder M."/>
            <person name="Bloem J."/>
            <person name="Labutti K."/>
            <person name="Salamov A."/>
            <person name="Andreopoulos B."/>
            <person name="Baker S."/>
            <person name="Barry K."/>
            <person name="Bills G."/>
            <person name="Bluhm B."/>
            <person name="Cannon C."/>
            <person name="Castanera R."/>
            <person name="Culley D."/>
            <person name="Daum C."/>
            <person name="Ezra D."/>
            <person name="Gonzalez J."/>
            <person name="Henrissat B."/>
            <person name="Kuo A."/>
            <person name="Liang C."/>
            <person name="Lipzen A."/>
            <person name="Lutzoni F."/>
            <person name="Magnuson J."/>
            <person name="Mondo S."/>
            <person name="Nolan M."/>
            <person name="Ohm R."/>
            <person name="Pangilinan J."/>
            <person name="Park H.-J."/>
            <person name="Ramirez L."/>
            <person name="Alfaro M."/>
            <person name="Sun H."/>
            <person name="Tritt A."/>
            <person name="Yoshinaga Y."/>
            <person name="Zwiers L.-H."/>
            <person name="Turgeon B."/>
            <person name="Goodwin S."/>
            <person name="Spatafora J."/>
            <person name="Crous P."/>
            <person name="Grigoriev I."/>
        </authorList>
    </citation>
    <scope>NUCLEOTIDE SEQUENCE</scope>
    <source>
        <strain evidence="5">CBS 123094</strain>
    </source>
</reference>
<gene>
    <name evidence="5" type="ORF">P154DRAFT_486517</name>
</gene>
<comment type="similarity">
    <text evidence="2">Belongs to the NADH:flavin oxidoreductase/NADH oxidase family.</text>
</comment>
<dbReference type="SUPFAM" id="SSF51395">
    <property type="entry name" value="FMN-linked oxidoreductases"/>
    <property type="match status" value="1"/>
</dbReference>
<dbReference type="GO" id="GO:0005829">
    <property type="term" value="C:cytosol"/>
    <property type="evidence" value="ECO:0007669"/>
    <property type="project" value="UniProtKB-ARBA"/>
</dbReference>
<dbReference type="PANTHER" id="PTHR22893">
    <property type="entry name" value="NADH OXIDOREDUCTASE-RELATED"/>
    <property type="match status" value="1"/>
</dbReference>
<dbReference type="FunFam" id="3.20.20.70:FF:000059">
    <property type="entry name" value="N-ethylmaleimide reductase, FMN-linked"/>
    <property type="match status" value="1"/>
</dbReference>
<dbReference type="GO" id="GO:0016628">
    <property type="term" value="F:oxidoreductase activity, acting on the CH-CH group of donors, NAD or NADP as acceptor"/>
    <property type="evidence" value="ECO:0007669"/>
    <property type="project" value="UniProtKB-ARBA"/>
</dbReference>
<proteinExistence type="inferred from homology"/>
<dbReference type="InterPro" id="IPR045247">
    <property type="entry name" value="Oye-like"/>
</dbReference>
<accession>A0A6A5WS56</accession>
<evidence type="ECO:0000259" key="4">
    <source>
        <dbReference type="Pfam" id="PF00724"/>
    </source>
</evidence>
<dbReference type="Gene3D" id="3.20.20.70">
    <property type="entry name" value="Aldolase class I"/>
    <property type="match status" value="1"/>
</dbReference>
<evidence type="ECO:0000256" key="1">
    <source>
        <dbReference type="ARBA" id="ARBA00001917"/>
    </source>
</evidence>
<protein>
    <submittedName>
        <fullName evidence="5">FMN-linked oxidoreductase</fullName>
    </submittedName>
</protein>
<dbReference type="OrthoDB" id="276546at2759"/>
<evidence type="ECO:0000256" key="2">
    <source>
        <dbReference type="ARBA" id="ARBA00005979"/>
    </source>
</evidence>